<keyword evidence="2" id="KW-0012">Acyltransferase</keyword>
<evidence type="ECO:0000259" key="3">
    <source>
        <dbReference type="PROSITE" id="PS51186"/>
    </source>
</evidence>
<sequence>MPIHITSQTESDIPELWEIEKSVMIKGTTPHVVSENDYEQFKKDVMRQNMLVARNEDGIILGSLVYHSPGLAPSRQKQWLFGMSVAKHAQGQGVGRQLIEHLIELGKQNGIGKIALRVMAANTNALHFYQHLGFEQEAYFKREFWLEDTWMDDYQLAYYLD</sequence>
<dbReference type="PANTHER" id="PTHR43877:SF2">
    <property type="entry name" value="AMINOALKYLPHOSPHONATE N-ACETYLTRANSFERASE-RELATED"/>
    <property type="match status" value="1"/>
</dbReference>
<dbReference type="EMBL" id="SNZK01000018">
    <property type="protein sequence ID" value="TDR50685.1"/>
    <property type="molecule type" value="Genomic_DNA"/>
</dbReference>
<dbReference type="InterPro" id="IPR016181">
    <property type="entry name" value="Acyl_CoA_acyltransferase"/>
</dbReference>
<dbReference type="GO" id="GO:0016747">
    <property type="term" value="F:acyltransferase activity, transferring groups other than amino-acyl groups"/>
    <property type="evidence" value="ECO:0007669"/>
    <property type="project" value="InterPro"/>
</dbReference>
<dbReference type="GO" id="GO:0005840">
    <property type="term" value="C:ribosome"/>
    <property type="evidence" value="ECO:0007669"/>
    <property type="project" value="UniProtKB-KW"/>
</dbReference>
<dbReference type="PROSITE" id="PS51186">
    <property type="entry name" value="GNAT"/>
    <property type="match status" value="1"/>
</dbReference>
<dbReference type="Proteomes" id="UP000295558">
    <property type="component" value="Unassembled WGS sequence"/>
</dbReference>
<accession>A0A4R6ZF33</accession>
<dbReference type="SUPFAM" id="SSF55729">
    <property type="entry name" value="Acyl-CoA N-acyltransferases (Nat)"/>
    <property type="match status" value="1"/>
</dbReference>
<dbReference type="AlphaFoldDB" id="A0A4R6ZF33"/>
<evidence type="ECO:0000313" key="4">
    <source>
        <dbReference type="EMBL" id="TDR50685.1"/>
    </source>
</evidence>
<keyword evidence="4" id="KW-0689">Ribosomal protein</keyword>
<dbReference type="Pfam" id="PF00583">
    <property type="entry name" value="Acetyltransf_1"/>
    <property type="match status" value="1"/>
</dbReference>
<gene>
    <name evidence="4" type="ORF">DFP96_1188</name>
</gene>
<comment type="caution">
    <text evidence="4">The sequence shown here is derived from an EMBL/GenBank/DDBJ whole genome shotgun (WGS) entry which is preliminary data.</text>
</comment>
<proteinExistence type="predicted"/>
<keyword evidence="1" id="KW-0808">Transferase</keyword>
<protein>
    <submittedName>
        <fullName evidence="4">Ribosomal protein S18 acetylase RimI-like enzyme</fullName>
    </submittedName>
</protein>
<dbReference type="RefSeq" id="WP_133621169.1">
    <property type="nucleotide sequence ID" value="NZ_JAASUO010000022.1"/>
</dbReference>
<dbReference type="PANTHER" id="PTHR43877">
    <property type="entry name" value="AMINOALKYLPHOSPHONATE N-ACETYLTRANSFERASE-RELATED-RELATED"/>
    <property type="match status" value="1"/>
</dbReference>
<dbReference type="InterPro" id="IPR000182">
    <property type="entry name" value="GNAT_dom"/>
</dbReference>
<name>A0A4R6ZF33_9LIST</name>
<organism evidence="4 5">
    <name type="scientific">Listeria rocourtiae</name>
    <dbReference type="NCBI Taxonomy" id="647910"/>
    <lineage>
        <taxon>Bacteria</taxon>
        <taxon>Bacillati</taxon>
        <taxon>Bacillota</taxon>
        <taxon>Bacilli</taxon>
        <taxon>Bacillales</taxon>
        <taxon>Listeriaceae</taxon>
        <taxon>Listeria</taxon>
    </lineage>
</organism>
<feature type="domain" description="N-acetyltransferase" evidence="3">
    <location>
        <begin position="3"/>
        <end position="161"/>
    </location>
</feature>
<evidence type="ECO:0000256" key="2">
    <source>
        <dbReference type="ARBA" id="ARBA00023315"/>
    </source>
</evidence>
<evidence type="ECO:0000256" key="1">
    <source>
        <dbReference type="ARBA" id="ARBA00022679"/>
    </source>
</evidence>
<keyword evidence="4" id="KW-0687">Ribonucleoprotein</keyword>
<evidence type="ECO:0000313" key="5">
    <source>
        <dbReference type="Proteomes" id="UP000295558"/>
    </source>
</evidence>
<dbReference type="Gene3D" id="3.40.630.30">
    <property type="match status" value="1"/>
</dbReference>
<dbReference type="OrthoDB" id="9790865at2"/>
<dbReference type="InterPro" id="IPR050832">
    <property type="entry name" value="Bact_Acetyltransf"/>
</dbReference>
<dbReference type="CDD" id="cd04301">
    <property type="entry name" value="NAT_SF"/>
    <property type="match status" value="1"/>
</dbReference>
<reference evidence="4 5" key="1">
    <citation type="submission" date="2019-03" db="EMBL/GenBank/DDBJ databases">
        <title>Genomic Encyclopedia of Type Strains, Phase III (KMG-III): the genomes of soil and plant-associated and newly described type strains.</title>
        <authorList>
            <person name="Whitman W."/>
        </authorList>
    </citation>
    <scope>NUCLEOTIDE SEQUENCE [LARGE SCALE GENOMIC DNA]</scope>
    <source>
        <strain evidence="4 5">CECT 7972</strain>
    </source>
</reference>
<keyword evidence="5" id="KW-1185">Reference proteome</keyword>